<dbReference type="KEGG" id="hdt:HYPDE_23938"/>
<dbReference type="Proteomes" id="UP000005952">
    <property type="component" value="Chromosome"/>
</dbReference>
<organism evidence="1 2">
    <name type="scientific">Hyphomicrobium denitrificans 1NES1</name>
    <dbReference type="NCBI Taxonomy" id="670307"/>
    <lineage>
        <taxon>Bacteria</taxon>
        <taxon>Pseudomonadati</taxon>
        <taxon>Pseudomonadota</taxon>
        <taxon>Alphaproteobacteria</taxon>
        <taxon>Hyphomicrobiales</taxon>
        <taxon>Hyphomicrobiaceae</taxon>
        <taxon>Hyphomicrobium</taxon>
    </lineage>
</organism>
<evidence type="ECO:0000313" key="1">
    <source>
        <dbReference type="EMBL" id="AGK56473.1"/>
    </source>
</evidence>
<dbReference type="HOGENOM" id="CLU_133199_1_0_5"/>
<sequence length="128" mass="13865">MAGAEPQSNEPAAASVHIELNKLDPVDKNCRAYLVVNNATDTSYQSYKVDLVLFQTDGVIGKRFSLELGPLHPKKKTVKLFDIDAISCDKIGSLLVNDVLECKTGTGPAENCLQNLTTSTLTKVQLSK</sequence>
<name>N0B0P7_9HYPH</name>
<dbReference type="eggNOG" id="ENOG50330WR">
    <property type="taxonomic scope" value="Bacteria"/>
</dbReference>
<keyword evidence="2" id="KW-1185">Reference proteome</keyword>
<evidence type="ECO:0000313" key="2">
    <source>
        <dbReference type="Proteomes" id="UP000005952"/>
    </source>
</evidence>
<gene>
    <name evidence="1" type="ORF">HYPDE_23938</name>
</gene>
<dbReference type="STRING" id="670307.HYPDE_23938"/>
<dbReference type="EMBL" id="CP005587">
    <property type="protein sequence ID" value="AGK56473.1"/>
    <property type="molecule type" value="Genomic_DNA"/>
</dbReference>
<accession>N0B0P7</accession>
<evidence type="ECO:0008006" key="3">
    <source>
        <dbReference type="Google" id="ProtNLM"/>
    </source>
</evidence>
<dbReference type="AlphaFoldDB" id="N0B0P7"/>
<protein>
    <recommendedName>
        <fullName evidence="3">Tat pathway signal sequence domain protein</fullName>
    </recommendedName>
</protein>
<proteinExistence type="predicted"/>
<reference evidence="1 2" key="1">
    <citation type="journal article" date="2013" name="Genome Announc.">
        <title>Genome sequences for three denitrifying bacterial strains isolated from a uranium- and nitrate-contaminated subsurface environment.</title>
        <authorList>
            <person name="Venkatramanan R."/>
            <person name="Prakash O."/>
            <person name="Woyke T."/>
            <person name="Chain P."/>
            <person name="Goodwin L.A."/>
            <person name="Watson D."/>
            <person name="Brooks S."/>
            <person name="Kostka J.E."/>
            <person name="Green S.J."/>
        </authorList>
    </citation>
    <scope>NUCLEOTIDE SEQUENCE [LARGE SCALE GENOMIC DNA]</scope>
    <source>
        <strain evidence="1 2">1NES1</strain>
    </source>
</reference>